<reference evidence="2" key="1">
    <citation type="submission" date="2016-10" db="EMBL/GenBank/DDBJ databases">
        <authorList>
            <person name="Varghese N."/>
            <person name="Submissions S."/>
        </authorList>
    </citation>
    <scope>NUCLEOTIDE SEQUENCE [LARGE SCALE GENOMIC DNA]</scope>
    <source>
        <strain evidence="2">DSM 24536</strain>
    </source>
</reference>
<dbReference type="AlphaFoldDB" id="A0A1G9Y1D2"/>
<accession>A0A1G9Y1D2</accession>
<organism evidence="1 2">
    <name type="scientific">Daejeonella rubra</name>
    <dbReference type="NCBI Taxonomy" id="990371"/>
    <lineage>
        <taxon>Bacteria</taxon>
        <taxon>Pseudomonadati</taxon>
        <taxon>Bacteroidota</taxon>
        <taxon>Sphingobacteriia</taxon>
        <taxon>Sphingobacteriales</taxon>
        <taxon>Sphingobacteriaceae</taxon>
        <taxon>Daejeonella</taxon>
    </lineage>
</organism>
<evidence type="ECO:0000313" key="1">
    <source>
        <dbReference type="EMBL" id="SDN02526.1"/>
    </source>
</evidence>
<gene>
    <name evidence="1" type="ORF">SAMN05421813_13428</name>
</gene>
<evidence type="ECO:0008006" key="3">
    <source>
        <dbReference type="Google" id="ProtNLM"/>
    </source>
</evidence>
<dbReference type="STRING" id="990371.SAMN05421813_13428"/>
<dbReference type="InterPro" id="IPR038765">
    <property type="entry name" value="Papain-like_cys_pep_sf"/>
</dbReference>
<proteinExistence type="predicted"/>
<name>A0A1G9Y1D2_9SPHI</name>
<keyword evidence="2" id="KW-1185">Reference proteome</keyword>
<protein>
    <recommendedName>
        <fullName evidence="3">Transglutaminase-like superfamily protein</fullName>
    </recommendedName>
</protein>
<dbReference type="Proteomes" id="UP000199226">
    <property type="component" value="Unassembled WGS sequence"/>
</dbReference>
<dbReference type="SUPFAM" id="SSF54001">
    <property type="entry name" value="Cysteine proteinases"/>
    <property type="match status" value="1"/>
</dbReference>
<sequence length="768" mass="87831">MNNLFTHGNSKHVTMRKVVFLFLIVMCFTVISVSAQIVSNGQSNFKRLSGATVVADQKNNPDFRVKEIELDAASIESQAQLIKLQFDNNKKIIRLQDTELIEDDAPAAGLPEGYKTYTKGPVEWVEDLKKGIIIKKILEIENPAATSARLVFKGMEVKGNREPLHLSLNGEKFIRPASIIAYPQARQYIDMAGLDRWFYVDVPVEKLRKGKNEILMWTESDSTSWRILIAHINEFKRGSLTRTSPNRSLKSSDGGKSWTDTRLGAMDLIDGEYSIRLSIDRFLSSGEYVSPLIDPVNGDNPLKRSSANLKMTLWPDFEEPSQTLAKAFIRFGSSPVIGDQSWTAWQPLERGREYSLADKHYMQWKAELSTSDPLKTPLIRRFRFTATWEDQSLNKGTGLQAQVINNGKIVEPSYPFSYENLNHLDLKKYREDHQLDKIVKGADSEFEVMMRLLNWAYRVPLTSDAYSWNWNNVTVSPVIAEGTGMPQLNGPFFKGRRMIEMCLYPNQALIGALLSMGYQARHINIHSEGESGHEVTEVWSNQLNKWIYMDSTRDYYYFNPETGIPFNLLEIHNLLAEQMPRVETWKRPFAPEMGEELVSKLKVAQRQGNNPFSIQKGGGTHILEIMGHFRIIPRNDFLSNPLPVPVHTGDTMWGWDGFLNWYDDVFPKRDEYQRYTNRASDFYQPLNQAKVYLNETRKPGVLKVEVDTFTPGGFDSFLVAVNNGEWLRRDQRSWDWGLQSGLNSIKVRAKNTRGILGPISELQVAYNP</sequence>
<dbReference type="EMBL" id="FNHH01000034">
    <property type="protein sequence ID" value="SDN02526.1"/>
    <property type="molecule type" value="Genomic_DNA"/>
</dbReference>
<evidence type="ECO:0000313" key="2">
    <source>
        <dbReference type="Proteomes" id="UP000199226"/>
    </source>
</evidence>